<dbReference type="EMBL" id="AAXD02000052">
    <property type="protein sequence ID" value="EDN82521.1"/>
    <property type="molecule type" value="Genomic_DNA"/>
</dbReference>
<dbReference type="AlphaFoldDB" id="A7A6T8"/>
<evidence type="ECO:0000313" key="3">
    <source>
        <dbReference type="Proteomes" id="UP000003773"/>
    </source>
</evidence>
<feature type="region of interest" description="Disordered" evidence="1">
    <location>
        <begin position="37"/>
        <end position="60"/>
    </location>
</feature>
<evidence type="ECO:0000313" key="2">
    <source>
        <dbReference type="EMBL" id="EDN82521.1"/>
    </source>
</evidence>
<reference evidence="2 3" key="2">
    <citation type="submission" date="2007-05" db="EMBL/GenBank/DDBJ databases">
        <title>Draft genome sequence of Bifidobacterium adolescentis (L2-32).</title>
        <authorList>
            <person name="Sudarsanam P."/>
            <person name="Ley R."/>
            <person name="Guruge J."/>
            <person name="Turnbaugh P.J."/>
            <person name="Mahowald M."/>
            <person name="Liep D."/>
            <person name="Gordon J."/>
        </authorList>
    </citation>
    <scope>NUCLEOTIDE SEQUENCE [LARGE SCALE GENOMIC DNA]</scope>
    <source>
        <strain evidence="2 3">L2-32</strain>
    </source>
</reference>
<evidence type="ECO:0000256" key="1">
    <source>
        <dbReference type="SAM" id="MobiDB-lite"/>
    </source>
</evidence>
<dbReference type="HOGENOM" id="CLU_2598961_0_0_11"/>
<comment type="caution">
    <text evidence="2">The sequence shown here is derived from an EMBL/GenBank/DDBJ whole genome shotgun (WGS) entry which is preliminary data.</text>
</comment>
<dbReference type="Proteomes" id="UP000003773">
    <property type="component" value="Unassembled WGS sequence"/>
</dbReference>
<organism evidence="2 3">
    <name type="scientific">Bifidobacterium adolescentis L2-32</name>
    <dbReference type="NCBI Taxonomy" id="411481"/>
    <lineage>
        <taxon>Bacteria</taxon>
        <taxon>Bacillati</taxon>
        <taxon>Actinomycetota</taxon>
        <taxon>Actinomycetes</taxon>
        <taxon>Bifidobacteriales</taxon>
        <taxon>Bifidobacteriaceae</taxon>
        <taxon>Bifidobacterium</taxon>
    </lineage>
</organism>
<proteinExistence type="predicted"/>
<accession>A7A6T8</accession>
<sequence>MYLLKQYRFSGVPCQFKQGNLHPIDRYPYKTSACRIPAAPSTADDDPPAPSGDAQPESVLRVGRTHVDKSVYYGGLFFR</sequence>
<protein>
    <submittedName>
        <fullName evidence="2">Uncharacterized protein</fullName>
    </submittedName>
</protein>
<gene>
    <name evidence="2" type="ORF">BIFADO_01571</name>
</gene>
<name>A7A6T8_BIFAD</name>
<reference evidence="2 3" key="1">
    <citation type="submission" date="2007-04" db="EMBL/GenBank/DDBJ databases">
        <authorList>
            <person name="Fulton L."/>
            <person name="Clifton S."/>
            <person name="Fulton B."/>
            <person name="Xu J."/>
            <person name="Minx P."/>
            <person name="Pepin K.H."/>
            <person name="Johnson M."/>
            <person name="Thiruvilangam P."/>
            <person name="Bhonagiri V."/>
            <person name="Nash W.E."/>
            <person name="Mardis E.R."/>
            <person name="Wilson R.K."/>
        </authorList>
    </citation>
    <scope>NUCLEOTIDE SEQUENCE [LARGE SCALE GENOMIC DNA]</scope>
    <source>
        <strain evidence="2 3">L2-32</strain>
    </source>
</reference>